<keyword evidence="1" id="KW-0812">Transmembrane</keyword>
<proteinExistence type="predicted"/>
<organism evidence="2 3">
    <name type="scientific">Streptomyces coryli</name>
    <dbReference type="NCBI Taxonomy" id="1128680"/>
    <lineage>
        <taxon>Bacteria</taxon>
        <taxon>Bacillati</taxon>
        <taxon>Actinomycetota</taxon>
        <taxon>Actinomycetes</taxon>
        <taxon>Kitasatosporales</taxon>
        <taxon>Streptomycetaceae</taxon>
        <taxon>Streptomyces</taxon>
    </lineage>
</organism>
<dbReference type="AlphaFoldDB" id="A0A6G4U681"/>
<reference evidence="2 3" key="1">
    <citation type="submission" date="2020-02" db="EMBL/GenBank/DDBJ databases">
        <title>Whole-genome analyses of novel actinobacteria.</title>
        <authorList>
            <person name="Sahin N."/>
        </authorList>
    </citation>
    <scope>NUCLEOTIDE SEQUENCE [LARGE SCALE GENOMIC DNA]</scope>
    <source>
        <strain evidence="2 3">A7024</strain>
    </source>
</reference>
<keyword evidence="3" id="KW-1185">Reference proteome</keyword>
<protein>
    <submittedName>
        <fullName evidence="2">Uncharacterized protein</fullName>
    </submittedName>
</protein>
<sequence>MPSSQWTYNLATEPKGPPHKVSRRLGPDTGHTVGWLVRIMDPGSDFRIEDVDFKPIAHLTAERDGKRHSVHRIDDEHGALLARITRRRRRFRRTVWEIQPAAGPAVRAVRGRLVWWAVWLAYLPVNVLIGAIPALLLDDDAWVGTPRRLIWRDSSHRAHITYRGVADEFQVHEEGWDPRLVSALVGIHALLDPPTDENNRRM</sequence>
<accession>A0A6G4U681</accession>
<evidence type="ECO:0000313" key="2">
    <source>
        <dbReference type="EMBL" id="NGN67502.1"/>
    </source>
</evidence>
<evidence type="ECO:0000313" key="3">
    <source>
        <dbReference type="Proteomes" id="UP000481583"/>
    </source>
</evidence>
<keyword evidence="1" id="KW-1133">Transmembrane helix</keyword>
<dbReference type="RefSeq" id="WP_165240796.1">
    <property type="nucleotide sequence ID" value="NZ_JAAKZV010000146.1"/>
</dbReference>
<keyword evidence="1" id="KW-0472">Membrane</keyword>
<evidence type="ECO:0000256" key="1">
    <source>
        <dbReference type="SAM" id="Phobius"/>
    </source>
</evidence>
<name>A0A6G4U681_9ACTN</name>
<feature type="transmembrane region" description="Helical" evidence="1">
    <location>
        <begin position="113"/>
        <end position="136"/>
    </location>
</feature>
<comment type="caution">
    <text evidence="2">The sequence shown here is derived from an EMBL/GenBank/DDBJ whole genome shotgun (WGS) entry which is preliminary data.</text>
</comment>
<dbReference type="EMBL" id="JAAKZV010000146">
    <property type="protein sequence ID" value="NGN67502.1"/>
    <property type="molecule type" value="Genomic_DNA"/>
</dbReference>
<gene>
    <name evidence="2" type="ORF">G5C51_26805</name>
</gene>
<dbReference type="Proteomes" id="UP000481583">
    <property type="component" value="Unassembled WGS sequence"/>
</dbReference>